<evidence type="ECO:0000313" key="4">
    <source>
        <dbReference type="Proteomes" id="UP000053260"/>
    </source>
</evidence>
<keyword evidence="2" id="KW-1133">Transmembrane helix</keyword>
<proteinExistence type="predicted"/>
<evidence type="ECO:0000256" key="1">
    <source>
        <dbReference type="SAM" id="MobiDB-lite"/>
    </source>
</evidence>
<feature type="compositionally biased region" description="Basic residues" evidence="1">
    <location>
        <begin position="577"/>
        <end position="586"/>
    </location>
</feature>
<feature type="region of interest" description="Disordered" evidence="1">
    <location>
        <begin position="372"/>
        <end position="402"/>
    </location>
</feature>
<evidence type="ECO:0000313" key="3">
    <source>
        <dbReference type="EMBL" id="KUO21789.1"/>
    </source>
</evidence>
<accession>A0A101V3E1</accession>
<reference evidence="3 4" key="1">
    <citation type="submission" date="2015-10" db="EMBL/GenBank/DDBJ databases">
        <title>Draft genome sequence of Streptomyces sp. RV15, isolated from a marine sponge.</title>
        <authorList>
            <person name="Ruckert C."/>
            <person name="Abdelmohsen U.R."/>
            <person name="Winkler A."/>
            <person name="Hentschel U."/>
            <person name="Kalinowski J."/>
            <person name="Kampfer P."/>
            <person name="Glaeser S."/>
        </authorList>
    </citation>
    <scope>NUCLEOTIDE SEQUENCE [LARGE SCALE GENOMIC DNA]</scope>
    <source>
        <strain evidence="3 4">RV15</strain>
    </source>
</reference>
<dbReference type="STRING" id="909626.AQJ91_06510"/>
<dbReference type="Proteomes" id="UP000053260">
    <property type="component" value="Unassembled WGS sequence"/>
</dbReference>
<keyword evidence="2" id="KW-0812">Transmembrane</keyword>
<evidence type="ECO:0000256" key="2">
    <source>
        <dbReference type="SAM" id="Phobius"/>
    </source>
</evidence>
<dbReference type="AlphaFoldDB" id="A0A101V3E1"/>
<feature type="region of interest" description="Disordered" evidence="1">
    <location>
        <begin position="560"/>
        <end position="586"/>
    </location>
</feature>
<gene>
    <name evidence="3" type="ORF">AQJ91_06510</name>
</gene>
<name>A0A101V3E1_9ACTN</name>
<dbReference type="OrthoDB" id="5105562at2"/>
<comment type="caution">
    <text evidence="3">The sequence shown here is derived from an EMBL/GenBank/DDBJ whole genome shotgun (WGS) entry which is preliminary data.</text>
</comment>
<feature type="transmembrane region" description="Helical" evidence="2">
    <location>
        <begin position="21"/>
        <end position="42"/>
    </location>
</feature>
<evidence type="ECO:0008006" key="5">
    <source>
        <dbReference type="Google" id="ProtNLM"/>
    </source>
</evidence>
<organism evidence="3 4">
    <name type="scientific">Streptomyces dysideae</name>
    <dbReference type="NCBI Taxonomy" id="909626"/>
    <lineage>
        <taxon>Bacteria</taxon>
        <taxon>Bacillati</taxon>
        <taxon>Actinomycetota</taxon>
        <taxon>Actinomycetes</taxon>
        <taxon>Kitasatosporales</taxon>
        <taxon>Streptomycetaceae</taxon>
        <taxon>Streptomyces</taxon>
    </lineage>
</organism>
<dbReference type="EMBL" id="LMXB01000021">
    <property type="protein sequence ID" value="KUO21789.1"/>
    <property type="molecule type" value="Genomic_DNA"/>
</dbReference>
<protein>
    <recommendedName>
        <fullName evidence="5">TPM domain-containing protein</fullName>
    </recommendedName>
</protein>
<feature type="transmembrane region" description="Helical" evidence="2">
    <location>
        <begin position="74"/>
        <end position="93"/>
    </location>
</feature>
<keyword evidence="4" id="KW-1185">Reference proteome</keyword>
<sequence length="586" mass="59638">MTSLLIRGRPRRVPAHISVRVLHTLLGVLAGVVWLVLPGMTISTGVPVAVSPGGPVAGAVAQGENEDETSAADLVLPILVASAAVVLAGYGYVRRTRRARSRTTPGGVLVRPPEASIAQLDEQARASLVEADDCVRVSREELHFAEARFGGEAVGPFAQALRDAEAELAAAFRMRQQYDEGVPEGDAARRHALVGVVGRCQEAGRLLDGQAAGFDQLRGLEGGLGEALNVAEARFRELAGRTGAADATLTDLAKRYAPSVTAGVLGHVEQAKDRLVFATSRLNQARQTEDLGEGERAIRHLRSAEGAIAQAAALVDGIDRLAGDLATAAAMVPAGLTGGEVEIAGARKAEGAVSPGEPGSVAGAYADVSPGRAAATVGRPPDGSPGAPAPPPDEPLAPLTATVPPGELHARITHADLALAAVREELTAGPYDPLDALRRIVGAVAPLVSGRAGVMPAGALLVARSAVGGAGDVVGTHRGAVGSAARIRLAEAERLLAPPPSAPAGRGPYQELADLLAADALARQARGLAEQDVRLHGNPMAGTAEHTSGLAGAVLGGILLGGEPNGGPPPSFGGPHTRARRRGQVY</sequence>
<keyword evidence="2" id="KW-0472">Membrane</keyword>